<evidence type="ECO:0000313" key="1">
    <source>
        <dbReference type="EMBL" id="MPM42358.1"/>
    </source>
</evidence>
<proteinExistence type="predicted"/>
<gene>
    <name evidence="1" type="ORF">SDC9_89023</name>
</gene>
<accession>A0A644ZPP6</accession>
<sequence length="54" mass="6134">MEKLPYPDEERLPYLIKEKTPYPIGGADKKLDFSMILDQDSCGTQEGSALPRTF</sequence>
<dbReference type="AlphaFoldDB" id="A0A644ZPP6"/>
<dbReference type="EMBL" id="VSSQ01009700">
    <property type="protein sequence ID" value="MPM42358.1"/>
    <property type="molecule type" value="Genomic_DNA"/>
</dbReference>
<reference evidence="1" key="1">
    <citation type="submission" date="2019-08" db="EMBL/GenBank/DDBJ databases">
        <authorList>
            <person name="Kucharzyk K."/>
            <person name="Murdoch R.W."/>
            <person name="Higgins S."/>
            <person name="Loffler F."/>
        </authorList>
    </citation>
    <scope>NUCLEOTIDE SEQUENCE</scope>
</reference>
<protein>
    <submittedName>
        <fullName evidence="1">Uncharacterized protein</fullName>
    </submittedName>
</protein>
<comment type="caution">
    <text evidence="1">The sequence shown here is derived from an EMBL/GenBank/DDBJ whole genome shotgun (WGS) entry which is preliminary data.</text>
</comment>
<name>A0A644ZPP6_9ZZZZ</name>
<organism evidence="1">
    <name type="scientific">bioreactor metagenome</name>
    <dbReference type="NCBI Taxonomy" id="1076179"/>
    <lineage>
        <taxon>unclassified sequences</taxon>
        <taxon>metagenomes</taxon>
        <taxon>ecological metagenomes</taxon>
    </lineage>
</organism>